<protein>
    <submittedName>
        <fullName evidence="1">Uncharacterized protein</fullName>
    </submittedName>
</protein>
<proteinExistence type="predicted"/>
<sequence>MFFGVHAMYRERLHRAHPASHASLADFRAFVRVMMVEWSDANLLATVFSERDLYNGASRTFRSDAAMSASIERPAQGTTKLQRTAFLASTLLSLLEVVIGLHHLWTHRIRANADSDDVHKYVGKKRHGTGWTFSNTTLIAAVLSVPIASLVWAVLCFMVAVSSYCLQSLGTNTGRIALLGTEIGTYVLAVPLTLLFFSNTWKGRWLLQ</sequence>
<evidence type="ECO:0000313" key="2">
    <source>
        <dbReference type="Proteomes" id="UP001207468"/>
    </source>
</evidence>
<keyword evidence="2" id="KW-1185">Reference proteome</keyword>
<gene>
    <name evidence="1" type="ORF">F5148DRAFT_285702</name>
</gene>
<evidence type="ECO:0000313" key="1">
    <source>
        <dbReference type="EMBL" id="KAI9513238.1"/>
    </source>
</evidence>
<organism evidence="1 2">
    <name type="scientific">Russula earlei</name>
    <dbReference type="NCBI Taxonomy" id="71964"/>
    <lineage>
        <taxon>Eukaryota</taxon>
        <taxon>Fungi</taxon>
        <taxon>Dikarya</taxon>
        <taxon>Basidiomycota</taxon>
        <taxon>Agaricomycotina</taxon>
        <taxon>Agaricomycetes</taxon>
        <taxon>Russulales</taxon>
        <taxon>Russulaceae</taxon>
        <taxon>Russula</taxon>
    </lineage>
</organism>
<name>A0ACC0UNL8_9AGAM</name>
<dbReference type="Proteomes" id="UP001207468">
    <property type="component" value="Unassembled WGS sequence"/>
</dbReference>
<dbReference type="EMBL" id="JAGFNK010000002">
    <property type="protein sequence ID" value="KAI9513238.1"/>
    <property type="molecule type" value="Genomic_DNA"/>
</dbReference>
<comment type="caution">
    <text evidence="1">The sequence shown here is derived from an EMBL/GenBank/DDBJ whole genome shotgun (WGS) entry which is preliminary data.</text>
</comment>
<accession>A0ACC0UNL8</accession>
<reference evidence="1" key="1">
    <citation type="submission" date="2021-03" db="EMBL/GenBank/DDBJ databases">
        <title>Evolutionary priming and transition to the ectomycorrhizal habit in an iconic lineage of mushroom-forming fungi: is preadaptation a requirement?</title>
        <authorList>
            <consortium name="DOE Joint Genome Institute"/>
            <person name="Looney B.P."/>
            <person name="Miyauchi S."/>
            <person name="Morin E."/>
            <person name="Drula E."/>
            <person name="Courty P.E."/>
            <person name="Chicoki N."/>
            <person name="Fauchery L."/>
            <person name="Kohler A."/>
            <person name="Kuo A."/>
            <person name="LaButti K."/>
            <person name="Pangilinan J."/>
            <person name="Lipzen A."/>
            <person name="Riley R."/>
            <person name="Andreopoulos W."/>
            <person name="He G."/>
            <person name="Johnson J."/>
            <person name="Barry K.W."/>
            <person name="Grigoriev I.V."/>
            <person name="Nagy L."/>
            <person name="Hibbett D."/>
            <person name="Henrissat B."/>
            <person name="Matheny P.B."/>
            <person name="Labbe J."/>
            <person name="Martin A.F."/>
        </authorList>
    </citation>
    <scope>NUCLEOTIDE SEQUENCE</scope>
    <source>
        <strain evidence="1">BPL698</strain>
    </source>
</reference>